<evidence type="ECO:0000313" key="2">
    <source>
        <dbReference type="EMBL" id="MDS0899789.1"/>
    </source>
</evidence>
<dbReference type="RefSeq" id="WP_202612001.1">
    <property type="nucleotide sequence ID" value="NZ_JAGSRD010000022.1"/>
</dbReference>
<comment type="caution">
    <text evidence="2">The sequence shown here is derived from an EMBL/GenBank/DDBJ whole genome shotgun (WGS) entry which is preliminary data.</text>
</comment>
<proteinExistence type="predicted"/>
<accession>A0AAE4JSV6</accession>
<dbReference type="EMBL" id="JAPKIY010000039">
    <property type="protein sequence ID" value="MDS0899789.1"/>
    <property type="molecule type" value="Genomic_DNA"/>
</dbReference>
<reference evidence="2" key="1">
    <citation type="submission" date="2023-02" db="EMBL/GenBank/DDBJ databases">
        <title>Detection, antimicrobial susceptibility and genomic characterization of NDM-producing species of Morganellaceae, Yersiniaceae, and Enterobacteriaceae other than Klebsiella.</title>
        <authorList>
            <person name="Camargo C.H."/>
            <person name="Sacchi C.T."/>
            <person name="Campos K.R."/>
        </authorList>
    </citation>
    <scope>NUCLEOTIDE SEQUENCE</scope>
    <source>
        <strain evidence="2">1189_21</strain>
    </source>
</reference>
<organism evidence="2 3">
    <name type="scientific">Morganella morganii</name>
    <name type="common">Proteus morganii</name>
    <dbReference type="NCBI Taxonomy" id="582"/>
    <lineage>
        <taxon>Bacteria</taxon>
        <taxon>Pseudomonadati</taxon>
        <taxon>Pseudomonadota</taxon>
        <taxon>Gammaproteobacteria</taxon>
        <taxon>Enterobacterales</taxon>
        <taxon>Morganellaceae</taxon>
        <taxon>Morganella</taxon>
    </lineage>
</organism>
<feature type="compositionally biased region" description="Polar residues" evidence="1">
    <location>
        <begin position="67"/>
        <end position="79"/>
    </location>
</feature>
<protein>
    <submittedName>
        <fullName evidence="2">Uncharacterized protein</fullName>
    </submittedName>
</protein>
<dbReference type="Proteomes" id="UP001182247">
    <property type="component" value="Unassembled WGS sequence"/>
</dbReference>
<gene>
    <name evidence="2" type="ORF">OSC06_17705</name>
</gene>
<sequence length="114" mass="12717">METVFKNHPAFPLETLFENSPTRPENNVLTALNPREDLTDFLFPVHAILSRDSDDDGGQDGFFSPGVSSQQRTRTTSARPTRMPGSQPHLKAISAVTLLHLLGQPGFRDQNWVM</sequence>
<dbReference type="AlphaFoldDB" id="A0AAE4JSV6"/>
<evidence type="ECO:0000313" key="3">
    <source>
        <dbReference type="Proteomes" id="UP001182247"/>
    </source>
</evidence>
<feature type="region of interest" description="Disordered" evidence="1">
    <location>
        <begin position="52"/>
        <end position="88"/>
    </location>
</feature>
<evidence type="ECO:0000256" key="1">
    <source>
        <dbReference type="SAM" id="MobiDB-lite"/>
    </source>
</evidence>
<name>A0AAE4JSV6_MORMO</name>